<accession>A0A813G2F9</accession>
<organism evidence="1 2">
    <name type="scientific">Polarella glacialis</name>
    <name type="common">Dinoflagellate</name>
    <dbReference type="NCBI Taxonomy" id="89957"/>
    <lineage>
        <taxon>Eukaryota</taxon>
        <taxon>Sar</taxon>
        <taxon>Alveolata</taxon>
        <taxon>Dinophyceae</taxon>
        <taxon>Suessiales</taxon>
        <taxon>Suessiaceae</taxon>
        <taxon>Polarella</taxon>
    </lineage>
</organism>
<proteinExistence type="predicted"/>
<gene>
    <name evidence="1" type="ORF">PGLA1383_LOCUS34718</name>
</gene>
<name>A0A813G2F9_POLGL</name>
<dbReference type="Proteomes" id="UP000654075">
    <property type="component" value="Unassembled WGS sequence"/>
</dbReference>
<sequence>MALVLLAKMEASGPEPNEFSFNAAIRACQRGGCQLAGLTLAPGCHAQITA</sequence>
<comment type="caution">
    <text evidence="1">The sequence shown here is derived from an EMBL/GenBank/DDBJ whole genome shotgun (WGS) entry which is preliminary data.</text>
</comment>
<evidence type="ECO:0000313" key="1">
    <source>
        <dbReference type="EMBL" id="CAE8617052.1"/>
    </source>
</evidence>
<evidence type="ECO:0000313" key="2">
    <source>
        <dbReference type="Proteomes" id="UP000654075"/>
    </source>
</evidence>
<dbReference type="AlphaFoldDB" id="A0A813G2F9"/>
<keyword evidence="2" id="KW-1185">Reference proteome</keyword>
<reference evidence="1" key="1">
    <citation type="submission" date="2021-02" db="EMBL/GenBank/DDBJ databases">
        <authorList>
            <person name="Dougan E. K."/>
            <person name="Rhodes N."/>
            <person name="Thang M."/>
            <person name="Chan C."/>
        </authorList>
    </citation>
    <scope>NUCLEOTIDE SEQUENCE</scope>
</reference>
<protein>
    <submittedName>
        <fullName evidence="1">Uncharacterized protein</fullName>
    </submittedName>
</protein>
<dbReference type="EMBL" id="CAJNNV010026047">
    <property type="protein sequence ID" value="CAE8617052.1"/>
    <property type="molecule type" value="Genomic_DNA"/>
</dbReference>